<keyword evidence="4" id="KW-1185">Reference proteome</keyword>
<dbReference type="EMBL" id="JAXCLX010000005">
    <property type="protein sequence ID" value="MDY0874482.1"/>
    <property type="molecule type" value="Genomic_DNA"/>
</dbReference>
<evidence type="ECO:0000313" key="3">
    <source>
        <dbReference type="EMBL" id="MDY0874482.1"/>
    </source>
</evidence>
<dbReference type="PANTHER" id="PTHR40547:SF1">
    <property type="entry name" value="SLL0298 PROTEIN"/>
    <property type="match status" value="1"/>
</dbReference>
<keyword evidence="1" id="KW-0472">Membrane</keyword>
<feature type="transmembrane region" description="Helical" evidence="1">
    <location>
        <begin position="142"/>
        <end position="167"/>
    </location>
</feature>
<dbReference type="InterPro" id="IPR018639">
    <property type="entry name" value="DUF2062"/>
</dbReference>
<evidence type="ECO:0000313" key="4">
    <source>
        <dbReference type="Proteomes" id="UP001271769"/>
    </source>
</evidence>
<gene>
    <name evidence="3" type="ORF">SMD31_21260</name>
</gene>
<sequence length="184" mass="21011">MRRNRDITTRLRRTLRLFFLVPLLRGRRHPELAARATAVGLFWAFTPTFGLRMPLVFATWVTARHVLRLDFTLVIGLAFTWLTNALVTLPLYFGFYLTGRLLQDGPGELMNFQSFRTAFASLQAADISWLERLTRVLGDWGLTLWLGALPWALVMAGIGYVTASAYLRHRRPLRPAGLQPKLGR</sequence>
<evidence type="ECO:0000259" key="2">
    <source>
        <dbReference type="Pfam" id="PF09835"/>
    </source>
</evidence>
<organism evidence="3 4">
    <name type="scientific">Dongia rigui</name>
    <dbReference type="NCBI Taxonomy" id="940149"/>
    <lineage>
        <taxon>Bacteria</taxon>
        <taxon>Pseudomonadati</taxon>
        <taxon>Pseudomonadota</taxon>
        <taxon>Alphaproteobacteria</taxon>
        <taxon>Rhodospirillales</taxon>
        <taxon>Dongiaceae</taxon>
        <taxon>Dongia</taxon>
    </lineage>
</organism>
<dbReference type="RefSeq" id="WP_320502950.1">
    <property type="nucleotide sequence ID" value="NZ_JAXCLX010000005.1"/>
</dbReference>
<proteinExistence type="predicted"/>
<comment type="caution">
    <text evidence="3">The sequence shown here is derived from an EMBL/GenBank/DDBJ whole genome shotgun (WGS) entry which is preliminary data.</text>
</comment>
<dbReference type="Pfam" id="PF09835">
    <property type="entry name" value="DUF2062"/>
    <property type="match status" value="1"/>
</dbReference>
<reference evidence="3 4" key="1">
    <citation type="journal article" date="2013" name="Antonie Van Leeuwenhoek">
        <title>Dongia rigui sp. nov., isolated from freshwater of a large wetland in Korea.</title>
        <authorList>
            <person name="Baik K.S."/>
            <person name="Hwang Y.M."/>
            <person name="Choi J.S."/>
            <person name="Kwon J."/>
            <person name="Seong C.N."/>
        </authorList>
    </citation>
    <scope>NUCLEOTIDE SEQUENCE [LARGE SCALE GENOMIC DNA]</scope>
    <source>
        <strain evidence="3 4">04SU4-P</strain>
    </source>
</reference>
<protein>
    <submittedName>
        <fullName evidence="3">DUF2062 domain-containing protein</fullName>
    </submittedName>
</protein>
<feature type="domain" description="DUF2062" evidence="2">
    <location>
        <begin position="23"/>
        <end position="171"/>
    </location>
</feature>
<dbReference type="Proteomes" id="UP001271769">
    <property type="component" value="Unassembled WGS sequence"/>
</dbReference>
<name>A0ABU5E4V8_9PROT</name>
<accession>A0ABU5E4V8</accession>
<dbReference type="PANTHER" id="PTHR40547">
    <property type="entry name" value="SLL0298 PROTEIN"/>
    <property type="match status" value="1"/>
</dbReference>
<keyword evidence="1" id="KW-1133">Transmembrane helix</keyword>
<feature type="transmembrane region" description="Helical" evidence="1">
    <location>
        <begin position="38"/>
        <end position="61"/>
    </location>
</feature>
<evidence type="ECO:0000256" key="1">
    <source>
        <dbReference type="SAM" id="Phobius"/>
    </source>
</evidence>
<keyword evidence="1" id="KW-0812">Transmembrane</keyword>
<feature type="transmembrane region" description="Helical" evidence="1">
    <location>
        <begin position="73"/>
        <end position="93"/>
    </location>
</feature>